<reference evidence="4" key="1">
    <citation type="submission" date="2021-06" db="EMBL/GenBank/DDBJ databases">
        <authorList>
            <person name="Kallberg Y."/>
            <person name="Tangrot J."/>
            <person name="Rosling A."/>
        </authorList>
    </citation>
    <scope>NUCLEOTIDE SEQUENCE</scope>
    <source>
        <strain evidence="4">MA453B</strain>
    </source>
</reference>
<dbReference type="GO" id="GO:0006508">
    <property type="term" value="P:proteolysis"/>
    <property type="evidence" value="ECO:0007669"/>
    <property type="project" value="InterPro"/>
</dbReference>
<dbReference type="OrthoDB" id="2429549at2759"/>
<keyword evidence="5" id="KW-1185">Reference proteome</keyword>
<dbReference type="InterPro" id="IPR033121">
    <property type="entry name" value="PEPTIDASE_A1"/>
</dbReference>
<comment type="similarity">
    <text evidence="1">Belongs to the peptidase A1 family.</text>
</comment>
<feature type="disulfide bond" evidence="2">
    <location>
        <begin position="17"/>
        <end position="22"/>
    </location>
</feature>
<dbReference type="Pfam" id="PF00026">
    <property type="entry name" value="Asp"/>
    <property type="match status" value="1"/>
</dbReference>
<proteinExistence type="inferred from homology"/>
<evidence type="ECO:0000313" key="5">
    <source>
        <dbReference type="Proteomes" id="UP000789405"/>
    </source>
</evidence>
<accession>A0A9N9G6E3</accession>
<dbReference type="PANTHER" id="PTHR47966">
    <property type="entry name" value="BETA-SITE APP-CLEAVING ENZYME, ISOFORM A-RELATED"/>
    <property type="match status" value="1"/>
</dbReference>
<dbReference type="Gene3D" id="2.40.70.10">
    <property type="entry name" value="Acid Proteases"/>
    <property type="match status" value="2"/>
</dbReference>
<evidence type="ECO:0000259" key="3">
    <source>
        <dbReference type="PROSITE" id="PS51767"/>
    </source>
</evidence>
<dbReference type="GO" id="GO:0004190">
    <property type="term" value="F:aspartic-type endopeptidase activity"/>
    <property type="evidence" value="ECO:0007669"/>
    <property type="project" value="InterPro"/>
</dbReference>
<dbReference type="InterPro" id="IPR034164">
    <property type="entry name" value="Pepsin-like_dom"/>
</dbReference>
<dbReference type="EMBL" id="CAJVPY010003305">
    <property type="protein sequence ID" value="CAG8588055.1"/>
    <property type="molecule type" value="Genomic_DNA"/>
</dbReference>
<dbReference type="Proteomes" id="UP000789405">
    <property type="component" value="Unassembled WGS sequence"/>
</dbReference>
<evidence type="ECO:0000256" key="1">
    <source>
        <dbReference type="ARBA" id="ARBA00007447"/>
    </source>
</evidence>
<dbReference type="InterPro" id="IPR001461">
    <property type="entry name" value="Aspartic_peptidase_A1"/>
</dbReference>
<dbReference type="SUPFAM" id="SSF50630">
    <property type="entry name" value="Acid proteases"/>
    <property type="match status" value="1"/>
</dbReference>
<comment type="caution">
    <text evidence="4">The sequence shown here is derived from an EMBL/GenBank/DDBJ whole genome shotgun (WGS) entry which is preliminary data.</text>
</comment>
<dbReference type="PANTHER" id="PTHR47966:SF51">
    <property type="entry name" value="BETA-SITE APP-CLEAVING ENZYME, ISOFORM A-RELATED"/>
    <property type="match status" value="1"/>
</dbReference>
<evidence type="ECO:0000256" key="2">
    <source>
        <dbReference type="PIRSR" id="PIRSR601461-2"/>
    </source>
</evidence>
<dbReference type="InterPro" id="IPR021109">
    <property type="entry name" value="Peptidase_aspartic_dom_sf"/>
</dbReference>
<protein>
    <submittedName>
        <fullName evidence="4">28250_t:CDS:1</fullName>
    </submittedName>
</protein>
<feature type="domain" description="Peptidase A1" evidence="3">
    <location>
        <begin position="1"/>
        <end position="301"/>
    </location>
</feature>
<gene>
    <name evidence="4" type="ORF">DERYTH_LOCUS7022</name>
</gene>
<sequence>MSLILNYFKNKIPSLNCTSPACRKHNRFNENLSKTFTLIGTPFVMAYGNSDVHSMSAVIAKDNLLVGGVETVDQMFGLTLEEGDSFIEEEFDGILGLGFDGNNAEGVTSPFSNMVKQKAVKNPYYGLYLNRQNDKNDMGLLTLGDVDTTKFTGNLNYYNVSAVEGLYKYWMIDLDDVSINGNKLNYRKRKVVLDIGGFMTYMPFDDVVTFHKYIKGSSQDSKGFFHVPCNITDQIAYIFGGISYSLEPSDLIYKSADHDCISSVQPTIGTVVDEYSWAVGYSFIRNVYSVYNIEDFTVGLAPVAK</sequence>
<dbReference type="CDD" id="cd05471">
    <property type="entry name" value="pepsin_like"/>
    <property type="match status" value="1"/>
</dbReference>
<keyword evidence="2" id="KW-1015">Disulfide bond</keyword>
<dbReference type="AlphaFoldDB" id="A0A9N9G6E3"/>
<dbReference type="PROSITE" id="PS51767">
    <property type="entry name" value="PEPTIDASE_A1"/>
    <property type="match status" value="1"/>
</dbReference>
<name>A0A9N9G6E3_9GLOM</name>
<organism evidence="4 5">
    <name type="scientific">Dentiscutata erythropus</name>
    <dbReference type="NCBI Taxonomy" id="1348616"/>
    <lineage>
        <taxon>Eukaryota</taxon>
        <taxon>Fungi</taxon>
        <taxon>Fungi incertae sedis</taxon>
        <taxon>Mucoromycota</taxon>
        <taxon>Glomeromycotina</taxon>
        <taxon>Glomeromycetes</taxon>
        <taxon>Diversisporales</taxon>
        <taxon>Gigasporaceae</taxon>
        <taxon>Dentiscutata</taxon>
    </lineage>
</organism>
<evidence type="ECO:0000313" key="4">
    <source>
        <dbReference type="EMBL" id="CAG8588055.1"/>
    </source>
</evidence>